<evidence type="ECO:0000256" key="4">
    <source>
        <dbReference type="ARBA" id="ARBA00023136"/>
    </source>
</evidence>
<evidence type="ECO:0000256" key="5">
    <source>
        <dbReference type="SAM" id="MobiDB-lite"/>
    </source>
</evidence>
<dbReference type="AlphaFoldDB" id="A0A2C9M728"/>
<feature type="transmembrane region" description="Helical" evidence="6">
    <location>
        <begin position="124"/>
        <end position="146"/>
    </location>
</feature>
<name>A0A2C9M728_BIOGL</name>
<keyword evidence="4 6" id="KW-0472">Membrane</keyword>
<dbReference type="VEuPathDB" id="VectorBase:BGLB039323"/>
<feature type="compositionally biased region" description="Polar residues" evidence="5">
    <location>
        <begin position="396"/>
        <end position="412"/>
    </location>
</feature>
<dbReference type="GO" id="GO:0016020">
    <property type="term" value="C:membrane"/>
    <property type="evidence" value="ECO:0007669"/>
    <property type="project" value="UniProtKB-SubCell"/>
</dbReference>
<feature type="compositionally biased region" description="Polar residues" evidence="5">
    <location>
        <begin position="219"/>
        <end position="228"/>
    </location>
</feature>
<evidence type="ECO:0000313" key="8">
    <source>
        <dbReference type="EnsemblMetazoa" id="BGLB039323-PC"/>
    </source>
</evidence>
<evidence type="ECO:0000313" key="9">
    <source>
        <dbReference type="Proteomes" id="UP000076420"/>
    </source>
</evidence>
<protein>
    <recommendedName>
        <fullName evidence="7">Ion transport domain-containing protein</fullName>
    </recommendedName>
</protein>
<dbReference type="InterPro" id="IPR005821">
    <property type="entry name" value="Ion_trans_dom"/>
</dbReference>
<evidence type="ECO:0000256" key="6">
    <source>
        <dbReference type="SAM" id="Phobius"/>
    </source>
</evidence>
<dbReference type="GO" id="GO:0005216">
    <property type="term" value="F:monoatomic ion channel activity"/>
    <property type="evidence" value="ECO:0007669"/>
    <property type="project" value="InterPro"/>
</dbReference>
<comment type="subcellular location">
    <subcellularLocation>
        <location evidence="1">Membrane</location>
        <topology evidence="1">Multi-pass membrane protein</topology>
    </subcellularLocation>
</comment>
<evidence type="ECO:0000256" key="1">
    <source>
        <dbReference type="ARBA" id="ARBA00004141"/>
    </source>
</evidence>
<dbReference type="OrthoDB" id="427456at2759"/>
<feature type="compositionally biased region" description="Basic and acidic residues" evidence="5">
    <location>
        <begin position="356"/>
        <end position="371"/>
    </location>
</feature>
<dbReference type="InterPro" id="IPR027359">
    <property type="entry name" value="Volt_channel_dom_sf"/>
</dbReference>
<feature type="compositionally biased region" description="Polar residues" evidence="5">
    <location>
        <begin position="277"/>
        <end position="304"/>
    </location>
</feature>
<sequence>MKETLLLYARHSISCQCLQANVFLESLIIVLTLVSGLAITGKNLLLFNLITVPQTEENTDITNVTSLTTKIPSGRHFHENVDVLHLLDQIFRYTSLAVAALFAAEIFIKIITLRKTFLTKPWQVFDGLVVAGALGVEIAFYCVGFTEPGLQSVKYVVMLRLWRIPFVCSIRSQALQQNLEEDLERYKLDSKEKISQMQDTIAQQNERIQFLQTMVEKQTKKSASSTNIKMRHKSSEDTDDANKQLQYSPAIKNSAISQKKHKQQSSESSVSEDFQRETTGTIKNSQDTIYNRDNAESNIENDPFQSDEAVVMRIPRSEASYDLKEAAERPKQMPSRPRKRCSSTSEYMEYGSMSSPEHEFAVLSDKTKSDSRTSISNDDLRSRGSNENIGLDNHSYPASDTLSDVNTDSLQGRKTRQNRLSSCPEYVFTQRMTITNEESKLISDGSVIDDPSMYDNMAFSSEEQIGLHILAEFDGVKTYCNENGIPMTSL</sequence>
<dbReference type="Pfam" id="PF00520">
    <property type="entry name" value="Ion_trans"/>
    <property type="match status" value="1"/>
</dbReference>
<dbReference type="KEGG" id="bgt:106051876"/>
<gene>
    <name evidence="8" type="primary">106051876</name>
</gene>
<dbReference type="VEuPathDB" id="VectorBase:BGLAX_035707"/>
<feature type="region of interest" description="Disordered" evidence="5">
    <location>
        <begin position="321"/>
        <end position="421"/>
    </location>
</feature>
<keyword evidence="3 6" id="KW-1133">Transmembrane helix</keyword>
<dbReference type="RefSeq" id="XP_013062539.2">
    <property type="nucleotide sequence ID" value="XM_013207085.2"/>
</dbReference>
<organism evidence="8 9">
    <name type="scientific">Biomphalaria glabrata</name>
    <name type="common">Bloodfluke planorb</name>
    <name type="synonym">Freshwater snail</name>
    <dbReference type="NCBI Taxonomy" id="6526"/>
    <lineage>
        <taxon>Eukaryota</taxon>
        <taxon>Metazoa</taxon>
        <taxon>Spiralia</taxon>
        <taxon>Lophotrochozoa</taxon>
        <taxon>Mollusca</taxon>
        <taxon>Gastropoda</taxon>
        <taxon>Heterobranchia</taxon>
        <taxon>Euthyneura</taxon>
        <taxon>Panpulmonata</taxon>
        <taxon>Hygrophila</taxon>
        <taxon>Lymnaeoidea</taxon>
        <taxon>Planorbidae</taxon>
        <taxon>Biomphalaria</taxon>
    </lineage>
</organism>
<evidence type="ECO:0000256" key="3">
    <source>
        <dbReference type="ARBA" id="ARBA00022989"/>
    </source>
</evidence>
<feature type="region of interest" description="Disordered" evidence="5">
    <location>
        <begin position="219"/>
        <end position="306"/>
    </location>
</feature>
<reference evidence="8" key="1">
    <citation type="submission" date="2020-05" db="UniProtKB">
        <authorList>
            <consortium name="EnsemblMetazoa"/>
        </authorList>
    </citation>
    <scope>IDENTIFICATION</scope>
    <source>
        <strain evidence="8">BB02</strain>
    </source>
</reference>
<dbReference type="EnsemblMetazoa" id="BGLB039323-RC">
    <property type="protein sequence ID" value="BGLB039323-PC"/>
    <property type="gene ID" value="BGLB039323"/>
</dbReference>
<feature type="compositionally biased region" description="Basic and acidic residues" evidence="5">
    <location>
        <begin position="321"/>
        <end position="331"/>
    </location>
</feature>
<dbReference type="Proteomes" id="UP000076420">
    <property type="component" value="Unassembled WGS sequence"/>
</dbReference>
<feature type="transmembrane region" description="Helical" evidence="6">
    <location>
        <begin position="90"/>
        <end position="112"/>
    </location>
</feature>
<evidence type="ECO:0000256" key="2">
    <source>
        <dbReference type="ARBA" id="ARBA00022692"/>
    </source>
</evidence>
<proteinExistence type="predicted"/>
<dbReference type="Gene3D" id="1.20.120.350">
    <property type="entry name" value="Voltage-gated potassium channels. Chain C"/>
    <property type="match status" value="1"/>
</dbReference>
<keyword evidence="2 6" id="KW-0812">Transmembrane</keyword>
<feature type="domain" description="Ion transport" evidence="7">
    <location>
        <begin position="84"/>
        <end position="164"/>
    </location>
</feature>
<evidence type="ECO:0000259" key="7">
    <source>
        <dbReference type="Pfam" id="PF00520"/>
    </source>
</evidence>
<accession>A0A2C9M728</accession>
<feature type="compositionally biased region" description="Basic and acidic residues" evidence="5">
    <location>
        <begin position="233"/>
        <end position="242"/>
    </location>
</feature>
<feature type="transmembrane region" description="Helical" evidence="6">
    <location>
        <begin position="20"/>
        <end position="39"/>
    </location>
</feature>